<dbReference type="Proteomes" id="UP000609064">
    <property type="component" value="Unassembled WGS sequence"/>
</dbReference>
<evidence type="ECO:0000313" key="3">
    <source>
        <dbReference type="EMBL" id="GGD44998.1"/>
    </source>
</evidence>
<name>A0A917DK46_9BACT</name>
<feature type="region of interest" description="Disordered" evidence="1">
    <location>
        <begin position="178"/>
        <end position="201"/>
    </location>
</feature>
<reference evidence="3" key="1">
    <citation type="journal article" date="2014" name="Int. J. Syst. Evol. Microbiol.">
        <title>Complete genome sequence of Corynebacterium casei LMG S-19264T (=DSM 44701T), isolated from a smear-ripened cheese.</title>
        <authorList>
            <consortium name="US DOE Joint Genome Institute (JGI-PGF)"/>
            <person name="Walter F."/>
            <person name="Albersmeier A."/>
            <person name="Kalinowski J."/>
            <person name="Ruckert C."/>
        </authorList>
    </citation>
    <scope>NUCLEOTIDE SEQUENCE</scope>
    <source>
        <strain evidence="3">CGMCC 1.15958</strain>
    </source>
</reference>
<sequence length="201" mass="22406">MKQLRLGFLLLFCSCTLHAQSVSIAATEGGSVTFTPSGVIRTAPKVALKGIQAVAPKPKAVVQYNDTLKLSTYPVNDLGLEEARMVRNCLASVVYDENPNLTDWKAFNDTRTFILANKDFKSSTKKLSITVSSDKLDCILSSAGGGYWMGRNEKQIQEEYDRSMRSINMRKKIISQAEDVESKKRVSPDNSVVRRYKNDND</sequence>
<evidence type="ECO:0000256" key="1">
    <source>
        <dbReference type="SAM" id="MobiDB-lite"/>
    </source>
</evidence>
<dbReference type="AlphaFoldDB" id="A0A917DK46"/>
<evidence type="ECO:0000313" key="4">
    <source>
        <dbReference type="Proteomes" id="UP000609064"/>
    </source>
</evidence>
<protein>
    <recommendedName>
        <fullName evidence="5">DUF4468 domain-containing protein</fullName>
    </recommendedName>
</protein>
<evidence type="ECO:0008006" key="5">
    <source>
        <dbReference type="Google" id="ProtNLM"/>
    </source>
</evidence>
<comment type="caution">
    <text evidence="3">The sequence shown here is derived from an EMBL/GenBank/DDBJ whole genome shotgun (WGS) entry which is preliminary data.</text>
</comment>
<organism evidence="3 4">
    <name type="scientific">Emticicia aquatilis</name>
    <dbReference type="NCBI Taxonomy" id="1537369"/>
    <lineage>
        <taxon>Bacteria</taxon>
        <taxon>Pseudomonadati</taxon>
        <taxon>Bacteroidota</taxon>
        <taxon>Cytophagia</taxon>
        <taxon>Cytophagales</taxon>
        <taxon>Leadbetterellaceae</taxon>
        <taxon>Emticicia</taxon>
    </lineage>
</organism>
<proteinExistence type="predicted"/>
<accession>A0A917DK46</accession>
<dbReference type="RefSeq" id="WP_188764555.1">
    <property type="nucleotide sequence ID" value="NZ_BMKK01000001.1"/>
</dbReference>
<gene>
    <name evidence="3" type="ORF">GCM10011514_06260</name>
</gene>
<feature type="signal peptide" evidence="2">
    <location>
        <begin position="1"/>
        <end position="19"/>
    </location>
</feature>
<evidence type="ECO:0000256" key="2">
    <source>
        <dbReference type="SAM" id="SignalP"/>
    </source>
</evidence>
<keyword evidence="4" id="KW-1185">Reference proteome</keyword>
<dbReference type="EMBL" id="BMKK01000001">
    <property type="protein sequence ID" value="GGD44998.1"/>
    <property type="molecule type" value="Genomic_DNA"/>
</dbReference>
<keyword evidence="2" id="KW-0732">Signal</keyword>
<reference evidence="3" key="2">
    <citation type="submission" date="2020-09" db="EMBL/GenBank/DDBJ databases">
        <authorList>
            <person name="Sun Q."/>
            <person name="Zhou Y."/>
        </authorList>
    </citation>
    <scope>NUCLEOTIDE SEQUENCE</scope>
    <source>
        <strain evidence="3">CGMCC 1.15958</strain>
    </source>
</reference>
<feature type="chain" id="PRO_5037311623" description="DUF4468 domain-containing protein" evidence="2">
    <location>
        <begin position="20"/>
        <end position="201"/>
    </location>
</feature>